<accession>A0A2W2ASU8</accession>
<dbReference type="InterPro" id="IPR013783">
    <property type="entry name" value="Ig-like_fold"/>
</dbReference>
<dbReference type="InterPro" id="IPR000601">
    <property type="entry name" value="PKD_dom"/>
</dbReference>
<evidence type="ECO:0000259" key="2">
    <source>
        <dbReference type="PROSITE" id="PS50093"/>
    </source>
</evidence>
<gene>
    <name evidence="3" type="ORF">DK847_17305</name>
</gene>
<sequence>MTVFSNSLKAALLISAAAMTAPAQPALAEAKLQFPPQETFRVAFPAIDLGARQSRGQDAVNRLGPHLPDVAQWYGRSAEALRKELLSDTRMRVDQGGRLLFVEDLAEPVRDMKLTGLGNQSIRDGALASLDQTFYLHSRPGANRTIYLDFDGASIAGTAWNSNGNTITAAPFDLDGNPAAFSAAELERVQYIWQRVAEDYAPFDVDVTTAQPTQDRLTRSDANDQVFGTTVVITRRTGVYSCSCGGIAYVGVFNASGGSRPPDYYKPAFVFFDMLGSGNEKAVAEAVSHEAGHNMGLHHDGTTGDAYYAGQGNDPVTGWAPIMGVGYYRPLVQFSKGEYAGANNKEDDFAISQSFGLPLRLDDYGSSTAAATPFVHSIAAGRVSGSMDGVIETASDADVFAIAAGTGTLTASVQPANRSPDLDVALSLLDSTGKVVATSNPQGALNAPLSFTVTQQGTYYLAVKGTGEGAATATGYSNYGSVGNFRLSANYAAPTGMPPVAVISATPTSGPSPLAVTLDGRPSTDDGRVAFWYWDFGDGSRDVTGALSSTSHVYRVAGSYVARLTVVDDTGLSASTTRVINATIPGPQANVQSILISTKTNTKNYAWAVAAVTVVDQTGHPLRSAKVAANWNGITSKTQLATTNSSGRVTLTSPKTLASGCFNIYIDAVTIPAYPFNGASLRSAQVCR</sequence>
<dbReference type="Pfam" id="PF18911">
    <property type="entry name" value="PKD_4"/>
    <property type="match status" value="1"/>
</dbReference>
<keyword evidence="4" id="KW-1185">Reference proteome</keyword>
<proteinExistence type="predicted"/>
<dbReference type="SUPFAM" id="SSF55486">
    <property type="entry name" value="Metalloproteases ('zincins'), catalytic domain"/>
    <property type="match status" value="1"/>
</dbReference>
<dbReference type="AlphaFoldDB" id="A0A2W2ASU8"/>
<dbReference type="Gene3D" id="2.60.120.380">
    <property type="match status" value="1"/>
</dbReference>
<dbReference type="InterPro" id="IPR024079">
    <property type="entry name" value="MetalloPept_cat_dom_sf"/>
</dbReference>
<evidence type="ECO:0000313" key="3">
    <source>
        <dbReference type="EMBL" id="PZF75600.1"/>
    </source>
</evidence>
<evidence type="ECO:0000313" key="4">
    <source>
        <dbReference type="Proteomes" id="UP000248795"/>
    </source>
</evidence>
<dbReference type="SMART" id="SM00089">
    <property type="entry name" value="PKD"/>
    <property type="match status" value="1"/>
</dbReference>
<dbReference type="Gene3D" id="2.60.40.10">
    <property type="entry name" value="Immunoglobulins"/>
    <property type="match status" value="1"/>
</dbReference>
<comment type="caution">
    <text evidence="3">The sequence shown here is derived from an EMBL/GenBank/DDBJ whole genome shotgun (WGS) entry which is preliminary data.</text>
</comment>
<dbReference type="Gene3D" id="3.40.390.10">
    <property type="entry name" value="Collagenase (Catalytic Domain)"/>
    <property type="match status" value="1"/>
</dbReference>
<organism evidence="3 4">
    <name type="scientific">Aestuariivirga litoralis</name>
    <dbReference type="NCBI Taxonomy" id="2650924"/>
    <lineage>
        <taxon>Bacteria</taxon>
        <taxon>Pseudomonadati</taxon>
        <taxon>Pseudomonadota</taxon>
        <taxon>Alphaproteobacteria</taxon>
        <taxon>Hyphomicrobiales</taxon>
        <taxon>Aestuariivirgaceae</taxon>
        <taxon>Aestuariivirga</taxon>
    </lineage>
</organism>
<name>A0A2W2ASU8_9HYPH</name>
<protein>
    <submittedName>
        <fullName evidence="3">PKD domain-containing protein</fullName>
    </submittedName>
</protein>
<dbReference type="CDD" id="cd00146">
    <property type="entry name" value="PKD"/>
    <property type="match status" value="1"/>
</dbReference>
<dbReference type="Pfam" id="PF13582">
    <property type="entry name" value="Reprolysin_3"/>
    <property type="match status" value="1"/>
</dbReference>
<dbReference type="EMBL" id="QKVK01000009">
    <property type="protein sequence ID" value="PZF75600.1"/>
    <property type="molecule type" value="Genomic_DNA"/>
</dbReference>
<keyword evidence="1" id="KW-0732">Signal</keyword>
<feature type="chain" id="PRO_5016055744" evidence="1">
    <location>
        <begin position="24"/>
        <end position="688"/>
    </location>
</feature>
<dbReference type="InterPro" id="IPR022409">
    <property type="entry name" value="PKD/Chitinase_dom"/>
</dbReference>
<dbReference type="InterPro" id="IPR035986">
    <property type="entry name" value="PKD_dom_sf"/>
</dbReference>
<feature type="signal peptide" evidence="1">
    <location>
        <begin position="1"/>
        <end position="23"/>
    </location>
</feature>
<reference evidence="4" key="1">
    <citation type="submission" date="2018-06" db="EMBL/GenBank/DDBJ databases">
        <title>Aestuariibacter litoralis strain KCTC 52945T.</title>
        <authorList>
            <person name="Li X."/>
            <person name="Salam N."/>
            <person name="Li J.-L."/>
            <person name="Chen Y.-M."/>
            <person name="Yang Z.-W."/>
            <person name="Zhang L.-Y."/>
            <person name="Han M.-X."/>
            <person name="Xiao M."/>
            <person name="Li W.-J."/>
        </authorList>
    </citation>
    <scope>NUCLEOTIDE SEQUENCE [LARGE SCALE GENOMIC DNA]</scope>
    <source>
        <strain evidence="4">KCTC 52945</strain>
    </source>
</reference>
<dbReference type="GO" id="GO:0008237">
    <property type="term" value="F:metallopeptidase activity"/>
    <property type="evidence" value="ECO:0007669"/>
    <property type="project" value="InterPro"/>
</dbReference>
<dbReference type="RefSeq" id="WP_111199794.1">
    <property type="nucleotide sequence ID" value="NZ_QKVK01000009.1"/>
</dbReference>
<dbReference type="PROSITE" id="PS50093">
    <property type="entry name" value="PKD"/>
    <property type="match status" value="1"/>
</dbReference>
<dbReference type="SUPFAM" id="SSF49299">
    <property type="entry name" value="PKD domain"/>
    <property type="match status" value="1"/>
</dbReference>
<dbReference type="Proteomes" id="UP000248795">
    <property type="component" value="Unassembled WGS sequence"/>
</dbReference>
<evidence type="ECO:0000256" key="1">
    <source>
        <dbReference type="SAM" id="SignalP"/>
    </source>
</evidence>
<feature type="domain" description="PKD" evidence="2">
    <location>
        <begin position="499"/>
        <end position="587"/>
    </location>
</feature>